<dbReference type="InterPro" id="IPR015174">
    <property type="entry name" value="MIF4G-like_typ-2"/>
</dbReference>
<dbReference type="PANTHER" id="PTHR12412:SF2">
    <property type="entry name" value="NUCLEAR CAP-BINDING PROTEIN SUBUNIT 1"/>
    <property type="match status" value="1"/>
</dbReference>
<dbReference type="GO" id="GO:0005846">
    <property type="term" value="C:nuclear cap binding complex"/>
    <property type="evidence" value="ECO:0007669"/>
    <property type="project" value="InterPro"/>
</dbReference>
<protein>
    <recommendedName>
        <fullName evidence="5">MIF4G domain-containing protein</fullName>
    </recommendedName>
</protein>
<dbReference type="GO" id="GO:0003729">
    <property type="term" value="F:mRNA binding"/>
    <property type="evidence" value="ECO:0007669"/>
    <property type="project" value="TreeGrafter"/>
</dbReference>
<proteinExistence type="predicted"/>
<dbReference type="InterPro" id="IPR027159">
    <property type="entry name" value="CBP80"/>
</dbReference>
<evidence type="ECO:0000313" key="3">
    <source>
        <dbReference type="EMBL" id="KNE59329.1"/>
    </source>
</evidence>
<evidence type="ECO:0000259" key="2">
    <source>
        <dbReference type="Pfam" id="PF09090"/>
    </source>
</evidence>
<dbReference type="EMBL" id="GG745334">
    <property type="protein sequence ID" value="KNE59329.1"/>
    <property type="molecule type" value="Genomic_DNA"/>
</dbReference>
<reference evidence="4" key="2">
    <citation type="submission" date="2009-11" db="EMBL/GenBank/DDBJ databases">
        <title>The Genome Sequence of Allomyces macrogynus strain ATCC 38327.</title>
        <authorList>
            <consortium name="The Broad Institute Genome Sequencing Platform"/>
            <person name="Russ C."/>
            <person name="Cuomo C."/>
            <person name="Shea T."/>
            <person name="Young S.K."/>
            <person name="Zeng Q."/>
            <person name="Koehrsen M."/>
            <person name="Haas B."/>
            <person name="Borodovsky M."/>
            <person name="Guigo R."/>
            <person name="Alvarado L."/>
            <person name="Berlin A."/>
            <person name="Borenstein D."/>
            <person name="Chen Z."/>
            <person name="Engels R."/>
            <person name="Freedman E."/>
            <person name="Gellesch M."/>
            <person name="Goldberg J."/>
            <person name="Griggs A."/>
            <person name="Gujja S."/>
            <person name="Heiman D."/>
            <person name="Hepburn T."/>
            <person name="Howarth C."/>
            <person name="Jen D."/>
            <person name="Larson L."/>
            <person name="Lewis B."/>
            <person name="Mehta T."/>
            <person name="Park D."/>
            <person name="Pearson M."/>
            <person name="Roberts A."/>
            <person name="Saif S."/>
            <person name="Shenoy N."/>
            <person name="Sisk P."/>
            <person name="Stolte C."/>
            <person name="Sykes S."/>
            <person name="Walk T."/>
            <person name="White J."/>
            <person name="Yandava C."/>
            <person name="Burger G."/>
            <person name="Gray M.W."/>
            <person name="Holland P.W.H."/>
            <person name="King N."/>
            <person name="Lang F.B.F."/>
            <person name="Roger A.J."/>
            <person name="Ruiz-Trillo I."/>
            <person name="Lander E."/>
            <person name="Nusbaum C."/>
        </authorList>
    </citation>
    <scope>NUCLEOTIDE SEQUENCE [LARGE SCALE GENOMIC DNA]</scope>
    <source>
        <strain evidence="4">ATCC 38327</strain>
    </source>
</reference>
<dbReference type="OrthoDB" id="10252707at2759"/>
<dbReference type="Pfam" id="PF09088">
    <property type="entry name" value="MIF4G_like"/>
    <property type="match status" value="1"/>
</dbReference>
<reference evidence="3 4" key="1">
    <citation type="submission" date="2009-11" db="EMBL/GenBank/DDBJ databases">
        <title>Annotation of Allomyces macrogynus ATCC 38327.</title>
        <authorList>
            <consortium name="The Broad Institute Genome Sequencing Platform"/>
            <person name="Russ C."/>
            <person name="Cuomo C."/>
            <person name="Burger G."/>
            <person name="Gray M.W."/>
            <person name="Holland P.W.H."/>
            <person name="King N."/>
            <person name="Lang F.B.F."/>
            <person name="Roger A.J."/>
            <person name="Ruiz-Trillo I."/>
            <person name="Young S.K."/>
            <person name="Zeng Q."/>
            <person name="Gargeya S."/>
            <person name="Fitzgerald M."/>
            <person name="Haas B."/>
            <person name="Abouelleil A."/>
            <person name="Alvarado L."/>
            <person name="Arachchi H.M."/>
            <person name="Berlin A."/>
            <person name="Chapman S.B."/>
            <person name="Gearin G."/>
            <person name="Goldberg J."/>
            <person name="Griggs A."/>
            <person name="Gujja S."/>
            <person name="Hansen M."/>
            <person name="Heiman D."/>
            <person name="Howarth C."/>
            <person name="Larimer J."/>
            <person name="Lui A."/>
            <person name="MacDonald P.J.P."/>
            <person name="McCowen C."/>
            <person name="Montmayeur A."/>
            <person name="Murphy C."/>
            <person name="Neiman D."/>
            <person name="Pearson M."/>
            <person name="Priest M."/>
            <person name="Roberts A."/>
            <person name="Saif S."/>
            <person name="Shea T."/>
            <person name="Sisk P."/>
            <person name="Stolte C."/>
            <person name="Sykes S."/>
            <person name="Wortman J."/>
            <person name="Nusbaum C."/>
            <person name="Birren B."/>
        </authorList>
    </citation>
    <scope>NUCLEOTIDE SEQUENCE [LARGE SCALE GENOMIC DNA]</scope>
    <source>
        <strain evidence="3 4">ATCC 38327</strain>
    </source>
</reference>
<keyword evidence="4" id="KW-1185">Reference proteome</keyword>
<dbReference type="GO" id="GO:0000339">
    <property type="term" value="F:RNA cap binding"/>
    <property type="evidence" value="ECO:0007669"/>
    <property type="project" value="InterPro"/>
</dbReference>
<dbReference type="AlphaFoldDB" id="A0A0L0SA89"/>
<accession>A0A0L0SA89</accession>
<dbReference type="GO" id="GO:0005634">
    <property type="term" value="C:nucleus"/>
    <property type="evidence" value="ECO:0007669"/>
    <property type="project" value="TreeGrafter"/>
</dbReference>
<feature type="domain" description="MIF4G-like type 2" evidence="2">
    <location>
        <begin position="503"/>
        <end position="752"/>
    </location>
</feature>
<dbReference type="SUPFAM" id="SSF48371">
    <property type="entry name" value="ARM repeat"/>
    <property type="match status" value="3"/>
</dbReference>
<dbReference type="GO" id="GO:0006406">
    <property type="term" value="P:mRNA export from nucleus"/>
    <property type="evidence" value="ECO:0007669"/>
    <property type="project" value="InterPro"/>
</dbReference>
<evidence type="ECO:0008006" key="5">
    <source>
        <dbReference type="Google" id="ProtNLM"/>
    </source>
</evidence>
<name>A0A0L0SA89_ALLM3</name>
<dbReference type="STRING" id="578462.A0A0L0SA89"/>
<dbReference type="VEuPathDB" id="FungiDB:AMAG_03627"/>
<dbReference type="Pfam" id="PF09090">
    <property type="entry name" value="MIF4G_like_2"/>
    <property type="match status" value="1"/>
</dbReference>
<evidence type="ECO:0000313" key="4">
    <source>
        <dbReference type="Proteomes" id="UP000054350"/>
    </source>
</evidence>
<dbReference type="InterPro" id="IPR016024">
    <property type="entry name" value="ARM-type_fold"/>
</dbReference>
<sequence>MINDVATVIVRDYHRHQDTVLTTFAGCTAELSHKPHVYACMLAAITAQDAAVGKTILESIHEHLHSAFAHDRASQLRSMFRFFACATELHLFAADDYLAFLITPLLASLANGHTDNRNDLYASILLAAIPFAPVAMRAQVPSILAAIEQYVTTRNASAERLAALEALRPLDPAVAPFEQPDALSLTQRQVSGAFQAAAATAAEADGDALAGSVFPMTTWPQAFVQPAGEAAPLALAGVALQLPEHVSIPHFDAPAPVMFRVFDDDLTVVPGTENEFVPQVPKTLTMERMIAVDILHDLLNNIQFNHKEGVRYLMDLKLMFQEGTFVLDTEEAAIVGPSQGKHPQAPQYNFEQLLMETLFGALFRLPLPQVRPVFYTDVVMGLARSSPKRIAPALGKAIQVSFGRLEAMDVDCLVRLVDLFSHHLSNFSFGWSWKDWAFVLGGTDDNDDAMDTDEYTKRRAFVLAVLDRITRLAYHDRIKGTLPAAFHATYDRMQPTSVPEYPSPQHASFAEQIADQVRARAPADDVWAYTEQFQRNMGEGASPVALRHTVMTALLAHGQKTFSHTMTVLERYLAVLKRLVAGDVAAKQHLVASTYAFWRHNHQFFLIVLDKLLHYRVLEPVHAAQWLVAMVQGEQEVLEPMGADAPLAEPLDAPGPVFVLEVLCLTIKKALARIDLLEDKLRRARAMDSENEGDITTIEANLATAIPEKHTLFAYITESLLDQAVQEPQSHERTQWSSWTLGSLLTLLRMYFADLDGDLRTEIQNLVMQRAPSDEMKAVFLAVLRME</sequence>
<dbReference type="InterPro" id="IPR015172">
    <property type="entry name" value="MIF4G-like_typ-1"/>
</dbReference>
<dbReference type="GO" id="GO:0000184">
    <property type="term" value="P:nuclear-transcribed mRNA catabolic process, nonsense-mediated decay"/>
    <property type="evidence" value="ECO:0007669"/>
    <property type="project" value="TreeGrafter"/>
</dbReference>
<dbReference type="Proteomes" id="UP000054350">
    <property type="component" value="Unassembled WGS sequence"/>
</dbReference>
<evidence type="ECO:0000259" key="1">
    <source>
        <dbReference type="Pfam" id="PF09088"/>
    </source>
</evidence>
<gene>
    <name evidence="3" type="ORF">AMAG_03627</name>
</gene>
<feature type="domain" description="MIF4G-like type 1" evidence="1">
    <location>
        <begin position="281"/>
        <end position="483"/>
    </location>
</feature>
<dbReference type="eggNOG" id="KOG1104">
    <property type="taxonomic scope" value="Eukaryota"/>
</dbReference>
<dbReference type="Gene3D" id="1.25.40.180">
    <property type="match status" value="3"/>
</dbReference>
<dbReference type="PANTHER" id="PTHR12412">
    <property type="entry name" value="CAP BINDING PROTEIN"/>
    <property type="match status" value="1"/>
</dbReference>
<organism evidence="3 4">
    <name type="scientific">Allomyces macrogynus (strain ATCC 38327)</name>
    <name type="common">Allomyces javanicus var. macrogynus</name>
    <dbReference type="NCBI Taxonomy" id="578462"/>
    <lineage>
        <taxon>Eukaryota</taxon>
        <taxon>Fungi</taxon>
        <taxon>Fungi incertae sedis</taxon>
        <taxon>Blastocladiomycota</taxon>
        <taxon>Blastocladiomycetes</taxon>
        <taxon>Blastocladiales</taxon>
        <taxon>Blastocladiaceae</taxon>
        <taxon>Allomyces</taxon>
    </lineage>
</organism>